<dbReference type="Proteomes" id="UP001157167">
    <property type="component" value="Unassembled WGS sequence"/>
</dbReference>
<dbReference type="InterPro" id="IPR003439">
    <property type="entry name" value="ABC_transporter-like_ATP-bd"/>
</dbReference>
<sequence>MSAIAPVIQLAGLTKAYNVGTPVETEVLHGIDLTLAEGEFAALIGPSGSGKSTLLNIIGLLERPTGGRLSIAGRDTATLSEAEITQLRGRSIGFVFQFHHLLPAFSALENVMMPTIIARGRPDDEAEATALQLLDAVGLKAHARKKPAELSGGQQQRVAIARALALKPRLILADEPTGNLDTHTADEIFALLREFNRQANCACLIVTHDPRLAARCDRIVRLVDGRIAEDDPAGG</sequence>
<dbReference type="InterPro" id="IPR027417">
    <property type="entry name" value="P-loop_NTPase"/>
</dbReference>
<dbReference type="InterPro" id="IPR003593">
    <property type="entry name" value="AAA+_ATPase"/>
</dbReference>
<evidence type="ECO:0000313" key="7">
    <source>
        <dbReference type="EMBL" id="GLT24767.1"/>
    </source>
</evidence>
<dbReference type="PANTHER" id="PTHR24220:SF689">
    <property type="entry name" value="LIPOPROTEIN-RELEASING SYSTEM ATP-BINDING PROTEIN LOLD"/>
    <property type="match status" value="1"/>
</dbReference>
<evidence type="ECO:0000256" key="4">
    <source>
        <dbReference type="ARBA" id="ARBA00022741"/>
    </source>
</evidence>
<dbReference type="Pfam" id="PF00005">
    <property type="entry name" value="ABC_tran"/>
    <property type="match status" value="1"/>
</dbReference>
<reference evidence="8" key="1">
    <citation type="journal article" date="2019" name="Int. J. Syst. Evol. Microbiol.">
        <title>The Global Catalogue of Microorganisms (GCM) 10K type strain sequencing project: providing services to taxonomists for standard genome sequencing and annotation.</title>
        <authorList>
            <consortium name="The Broad Institute Genomics Platform"/>
            <consortium name="The Broad Institute Genome Sequencing Center for Infectious Disease"/>
            <person name="Wu L."/>
            <person name="Ma J."/>
        </authorList>
    </citation>
    <scope>NUCLEOTIDE SEQUENCE [LARGE SCALE GENOMIC DNA]</scope>
    <source>
        <strain evidence="8">NBRC 102407</strain>
    </source>
</reference>
<dbReference type="InterPro" id="IPR017911">
    <property type="entry name" value="MacB-like_ATP-bd"/>
</dbReference>
<dbReference type="InterPro" id="IPR017871">
    <property type="entry name" value="ABC_transporter-like_CS"/>
</dbReference>
<dbReference type="PROSITE" id="PS00211">
    <property type="entry name" value="ABC_TRANSPORTER_1"/>
    <property type="match status" value="1"/>
</dbReference>
<dbReference type="GO" id="GO:0005524">
    <property type="term" value="F:ATP binding"/>
    <property type="evidence" value="ECO:0007669"/>
    <property type="project" value="UniProtKB-KW"/>
</dbReference>
<dbReference type="SUPFAM" id="SSF52540">
    <property type="entry name" value="P-loop containing nucleoside triphosphate hydrolases"/>
    <property type="match status" value="1"/>
</dbReference>
<keyword evidence="3" id="KW-1003">Cell membrane</keyword>
<dbReference type="SMART" id="SM00382">
    <property type="entry name" value="AAA"/>
    <property type="match status" value="1"/>
</dbReference>
<dbReference type="RefSeq" id="WP_284189975.1">
    <property type="nucleotide sequence ID" value="NZ_BSPX01000154.1"/>
</dbReference>
<keyword evidence="5 7" id="KW-0067">ATP-binding</keyword>
<evidence type="ECO:0000256" key="2">
    <source>
        <dbReference type="ARBA" id="ARBA00022448"/>
    </source>
</evidence>
<protein>
    <submittedName>
        <fullName evidence="7">ABC transporter ATP-binding protein</fullName>
    </submittedName>
</protein>
<keyword evidence="4" id="KW-0547">Nucleotide-binding</keyword>
<feature type="domain" description="ABC transporter" evidence="6">
    <location>
        <begin position="8"/>
        <end position="235"/>
    </location>
</feature>
<evidence type="ECO:0000259" key="6">
    <source>
        <dbReference type="PROSITE" id="PS50893"/>
    </source>
</evidence>
<dbReference type="PANTHER" id="PTHR24220">
    <property type="entry name" value="IMPORT ATP-BINDING PROTEIN"/>
    <property type="match status" value="1"/>
</dbReference>
<evidence type="ECO:0000256" key="5">
    <source>
        <dbReference type="ARBA" id="ARBA00022840"/>
    </source>
</evidence>
<keyword evidence="8" id="KW-1185">Reference proteome</keyword>
<organism evidence="7 8">
    <name type="scientific">Zoogloea oryzae</name>
    <dbReference type="NCBI Taxonomy" id="310767"/>
    <lineage>
        <taxon>Bacteria</taxon>
        <taxon>Pseudomonadati</taxon>
        <taxon>Pseudomonadota</taxon>
        <taxon>Betaproteobacteria</taxon>
        <taxon>Rhodocyclales</taxon>
        <taxon>Zoogloeaceae</taxon>
        <taxon>Zoogloea</taxon>
    </lineage>
</organism>
<comment type="caution">
    <text evidence="7">The sequence shown here is derived from an EMBL/GenBank/DDBJ whole genome shotgun (WGS) entry which is preliminary data.</text>
</comment>
<comment type="similarity">
    <text evidence="1">Belongs to the ABC transporter superfamily.</text>
</comment>
<gene>
    <name evidence="7" type="ORF">GCM10007933_42630</name>
</gene>
<dbReference type="PROSITE" id="PS50893">
    <property type="entry name" value="ABC_TRANSPORTER_2"/>
    <property type="match status" value="1"/>
</dbReference>
<keyword evidence="2" id="KW-0813">Transport</keyword>
<dbReference type="CDD" id="cd03255">
    <property type="entry name" value="ABC_MJ0796_LolCDE_FtsE"/>
    <property type="match status" value="1"/>
</dbReference>
<dbReference type="EMBL" id="BSPX01000154">
    <property type="protein sequence ID" value="GLT24767.1"/>
    <property type="molecule type" value="Genomic_DNA"/>
</dbReference>
<dbReference type="InterPro" id="IPR015854">
    <property type="entry name" value="ABC_transpr_LolD-like"/>
</dbReference>
<keyword evidence="3" id="KW-0472">Membrane</keyword>
<dbReference type="Gene3D" id="3.40.50.300">
    <property type="entry name" value="P-loop containing nucleotide triphosphate hydrolases"/>
    <property type="match status" value="1"/>
</dbReference>
<name>A0ABQ6FHU0_9RHOO</name>
<accession>A0ABQ6FHU0</accession>
<evidence type="ECO:0000313" key="8">
    <source>
        <dbReference type="Proteomes" id="UP001157167"/>
    </source>
</evidence>
<evidence type="ECO:0000256" key="3">
    <source>
        <dbReference type="ARBA" id="ARBA00022475"/>
    </source>
</evidence>
<evidence type="ECO:0000256" key="1">
    <source>
        <dbReference type="ARBA" id="ARBA00005417"/>
    </source>
</evidence>
<proteinExistence type="inferred from homology"/>